<gene>
    <name evidence="2" type="ORF">BT96DRAFT_980652</name>
</gene>
<keyword evidence="3" id="KW-1185">Reference proteome</keyword>
<evidence type="ECO:0000256" key="1">
    <source>
        <dbReference type="SAM" id="Phobius"/>
    </source>
</evidence>
<feature type="transmembrane region" description="Helical" evidence="1">
    <location>
        <begin position="20"/>
        <end position="44"/>
    </location>
</feature>
<keyword evidence="1" id="KW-0812">Transmembrane</keyword>
<proteinExistence type="predicted"/>
<sequence>MSGTIKTNLYLSSMGYKANFGAAAISIDMTGDTMVTASMIYYLRKSRSSFKHQYRIFTLACLLLLSIQDSPNSLLFALFFFIEVRCPKEGVPVTKPNKVVYDLEQARTDETGFWIQH</sequence>
<name>A0A6A4GX94_9AGAR</name>
<evidence type="ECO:0000313" key="2">
    <source>
        <dbReference type="EMBL" id="KAE9389647.1"/>
    </source>
</evidence>
<dbReference type="Proteomes" id="UP000799118">
    <property type="component" value="Unassembled WGS sequence"/>
</dbReference>
<dbReference type="EMBL" id="ML769688">
    <property type="protein sequence ID" value="KAE9389647.1"/>
    <property type="molecule type" value="Genomic_DNA"/>
</dbReference>
<keyword evidence="1" id="KW-1133">Transmembrane helix</keyword>
<keyword evidence="1" id="KW-0472">Membrane</keyword>
<reference evidence="2" key="1">
    <citation type="journal article" date="2019" name="Environ. Microbiol.">
        <title>Fungal ecological strategies reflected in gene transcription - a case study of two litter decomposers.</title>
        <authorList>
            <person name="Barbi F."/>
            <person name="Kohler A."/>
            <person name="Barry K."/>
            <person name="Baskaran P."/>
            <person name="Daum C."/>
            <person name="Fauchery L."/>
            <person name="Ihrmark K."/>
            <person name="Kuo A."/>
            <person name="LaButti K."/>
            <person name="Lipzen A."/>
            <person name="Morin E."/>
            <person name="Grigoriev I.V."/>
            <person name="Henrissat B."/>
            <person name="Lindahl B."/>
            <person name="Martin F."/>
        </authorList>
    </citation>
    <scope>NUCLEOTIDE SEQUENCE</scope>
    <source>
        <strain evidence="2">JB14</strain>
    </source>
</reference>
<organism evidence="2 3">
    <name type="scientific">Gymnopus androsaceus JB14</name>
    <dbReference type="NCBI Taxonomy" id="1447944"/>
    <lineage>
        <taxon>Eukaryota</taxon>
        <taxon>Fungi</taxon>
        <taxon>Dikarya</taxon>
        <taxon>Basidiomycota</taxon>
        <taxon>Agaricomycotina</taxon>
        <taxon>Agaricomycetes</taxon>
        <taxon>Agaricomycetidae</taxon>
        <taxon>Agaricales</taxon>
        <taxon>Marasmiineae</taxon>
        <taxon>Omphalotaceae</taxon>
        <taxon>Gymnopus</taxon>
    </lineage>
</organism>
<protein>
    <submittedName>
        <fullName evidence="2">Uncharacterized protein</fullName>
    </submittedName>
</protein>
<dbReference type="OrthoDB" id="2535105at2759"/>
<dbReference type="AlphaFoldDB" id="A0A6A4GX94"/>
<evidence type="ECO:0000313" key="3">
    <source>
        <dbReference type="Proteomes" id="UP000799118"/>
    </source>
</evidence>
<accession>A0A6A4GX94</accession>